<name>A0ABP7DGW8_9MICC</name>
<accession>A0ABP7DGW8</accession>
<sequence length="59" mass="6761">MSEYTCKRACCWTPQGICATKYACPHHKAEERESARTAYVVDLDVELQRANTLTARRRA</sequence>
<keyword evidence="2" id="KW-1185">Reference proteome</keyword>
<organism evidence="1 2">
    <name type="scientific">Arthrobacter ginkgonis</name>
    <dbReference type="NCBI Taxonomy" id="1630594"/>
    <lineage>
        <taxon>Bacteria</taxon>
        <taxon>Bacillati</taxon>
        <taxon>Actinomycetota</taxon>
        <taxon>Actinomycetes</taxon>
        <taxon>Micrococcales</taxon>
        <taxon>Micrococcaceae</taxon>
        <taxon>Arthrobacter</taxon>
    </lineage>
</organism>
<reference evidence="2" key="1">
    <citation type="journal article" date="2019" name="Int. J. Syst. Evol. Microbiol.">
        <title>The Global Catalogue of Microorganisms (GCM) 10K type strain sequencing project: providing services to taxonomists for standard genome sequencing and annotation.</title>
        <authorList>
            <consortium name="The Broad Institute Genomics Platform"/>
            <consortium name="The Broad Institute Genome Sequencing Center for Infectious Disease"/>
            <person name="Wu L."/>
            <person name="Ma J."/>
        </authorList>
    </citation>
    <scope>NUCLEOTIDE SEQUENCE [LARGE SCALE GENOMIC DNA]</scope>
    <source>
        <strain evidence="2">JCM 30742</strain>
    </source>
</reference>
<protein>
    <submittedName>
        <fullName evidence="1">Uncharacterized protein</fullName>
    </submittedName>
</protein>
<comment type="caution">
    <text evidence="1">The sequence shown here is derived from an EMBL/GenBank/DDBJ whole genome shotgun (WGS) entry which is preliminary data.</text>
</comment>
<dbReference type="RefSeq" id="WP_345154863.1">
    <property type="nucleotide sequence ID" value="NZ_BAABEO010000047.1"/>
</dbReference>
<gene>
    <name evidence="1" type="ORF">GCM10023081_46900</name>
</gene>
<evidence type="ECO:0000313" key="1">
    <source>
        <dbReference type="EMBL" id="GAA3705528.1"/>
    </source>
</evidence>
<proteinExistence type="predicted"/>
<evidence type="ECO:0000313" key="2">
    <source>
        <dbReference type="Proteomes" id="UP001500752"/>
    </source>
</evidence>
<dbReference type="EMBL" id="BAABEO010000047">
    <property type="protein sequence ID" value="GAA3705528.1"/>
    <property type="molecule type" value="Genomic_DNA"/>
</dbReference>
<dbReference type="Proteomes" id="UP001500752">
    <property type="component" value="Unassembled WGS sequence"/>
</dbReference>